<accession>A0A318ERW3</accession>
<gene>
    <name evidence="1" type="ORF">C8E03_101331</name>
</gene>
<evidence type="ECO:0000313" key="2">
    <source>
        <dbReference type="Proteomes" id="UP000247523"/>
    </source>
</evidence>
<dbReference type="AlphaFoldDB" id="A0A318ERW3"/>
<reference evidence="1 2" key="1">
    <citation type="submission" date="2018-05" db="EMBL/GenBank/DDBJ databases">
        <title>Genomic Encyclopedia of Type Strains, Phase IV (KMG-IV): sequencing the most valuable type-strain genomes for metagenomic binning, comparative biology and taxonomic classification.</title>
        <authorList>
            <person name="Goeker M."/>
        </authorList>
    </citation>
    <scope>NUCLEOTIDE SEQUENCE [LARGE SCALE GENOMIC DNA]</scope>
    <source>
        <strain evidence="1 2">DSM 28816</strain>
    </source>
</reference>
<comment type="caution">
    <text evidence="1">The sequence shown here is derived from an EMBL/GenBank/DDBJ whole genome shotgun (WGS) entry which is preliminary data.</text>
</comment>
<sequence>MKKYDGGELKIIKEIWDVLEDRKALIKTLEDFKRFLDEVTRKEDFKKGDKPRFNWINSFTSFEDIVGFI</sequence>
<dbReference type="EMBL" id="QICS01000001">
    <property type="protein sequence ID" value="PXV95701.1"/>
    <property type="molecule type" value="Genomic_DNA"/>
</dbReference>
<proteinExistence type="predicted"/>
<protein>
    <submittedName>
        <fullName evidence="1">Uncharacterized protein</fullName>
    </submittedName>
</protein>
<name>A0A318ERW3_9FIRM</name>
<evidence type="ECO:0000313" key="1">
    <source>
        <dbReference type="EMBL" id="PXV95701.1"/>
    </source>
</evidence>
<organism evidence="1 2">
    <name type="scientific">Lachnotalea glycerini</name>
    <dbReference type="NCBI Taxonomy" id="1763509"/>
    <lineage>
        <taxon>Bacteria</taxon>
        <taxon>Bacillati</taxon>
        <taxon>Bacillota</taxon>
        <taxon>Clostridia</taxon>
        <taxon>Lachnospirales</taxon>
        <taxon>Lachnospiraceae</taxon>
        <taxon>Lachnotalea</taxon>
    </lineage>
</organism>
<dbReference type="RefSeq" id="WP_110290106.1">
    <property type="nucleotide sequence ID" value="NZ_QICS01000001.1"/>
</dbReference>
<dbReference type="Proteomes" id="UP000247523">
    <property type="component" value="Unassembled WGS sequence"/>
</dbReference>